<dbReference type="STRING" id="4846.A0A367KUL9"/>
<dbReference type="CDD" id="cd23454">
    <property type="entry name" value="beta-trefoil_Ricin_GllA-1"/>
    <property type="match status" value="1"/>
</dbReference>
<comment type="caution">
    <text evidence="2">The sequence shown here is derived from an EMBL/GenBank/DDBJ whole genome shotgun (WGS) entry which is preliminary data.</text>
</comment>
<organism evidence="2 3">
    <name type="scientific">Rhizopus stolonifer</name>
    <name type="common">Rhizopus nigricans</name>
    <dbReference type="NCBI Taxonomy" id="4846"/>
    <lineage>
        <taxon>Eukaryota</taxon>
        <taxon>Fungi</taxon>
        <taxon>Fungi incertae sedis</taxon>
        <taxon>Mucoromycota</taxon>
        <taxon>Mucoromycotina</taxon>
        <taxon>Mucoromycetes</taxon>
        <taxon>Mucorales</taxon>
        <taxon>Mucorineae</taxon>
        <taxon>Rhizopodaceae</taxon>
        <taxon>Rhizopus</taxon>
    </lineage>
</organism>
<keyword evidence="3" id="KW-1185">Reference proteome</keyword>
<dbReference type="SMART" id="SM00458">
    <property type="entry name" value="RICIN"/>
    <property type="match status" value="1"/>
</dbReference>
<dbReference type="EMBL" id="PJQM01000278">
    <property type="protein sequence ID" value="RCI05889.1"/>
    <property type="molecule type" value="Genomic_DNA"/>
</dbReference>
<dbReference type="InterPro" id="IPR000772">
    <property type="entry name" value="Ricin_B_lectin"/>
</dbReference>
<evidence type="ECO:0000259" key="1">
    <source>
        <dbReference type="SMART" id="SM00458"/>
    </source>
</evidence>
<dbReference type="SUPFAM" id="SSF50370">
    <property type="entry name" value="Ricin B-like lectins"/>
    <property type="match status" value="1"/>
</dbReference>
<dbReference type="PROSITE" id="PS50231">
    <property type="entry name" value="RICIN_B_LECTIN"/>
    <property type="match status" value="1"/>
</dbReference>
<proteinExistence type="predicted"/>
<dbReference type="Pfam" id="PF00652">
    <property type="entry name" value="Ricin_B_lectin"/>
    <property type="match status" value="1"/>
</dbReference>
<feature type="domain" description="Ricin B lectin" evidence="1">
    <location>
        <begin position="5"/>
        <end position="143"/>
    </location>
</feature>
<protein>
    <recommendedName>
        <fullName evidence="1">Ricin B lectin domain-containing protein</fullName>
    </recommendedName>
</protein>
<reference evidence="2 3" key="1">
    <citation type="journal article" date="2018" name="G3 (Bethesda)">
        <title>Phylogenetic and Phylogenomic Definition of Rhizopus Species.</title>
        <authorList>
            <person name="Gryganskyi A.P."/>
            <person name="Golan J."/>
            <person name="Dolatabadi S."/>
            <person name="Mondo S."/>
            <person name="Robb S."/>
            <person name="Idnurm A."/>
            <person name="Muszewska A."/>
            <person name="Steczkiewicz K."/>
            <person name="Masonjones S."/>
            <person name="Liao H.L."/>
            <person name="Gajdeczka M.T."/>
            <person name="Anike F."/>
            <person name="Vuek A."/>
            <person name="Anishchenko I.M."/>
            <person name="Voigt K."/>
            <person name="de Hoog G.S."/>
            <person name="Smith M.E."/>
            <person name="Heitman J."/>
            <person name="Vilgalys R."/>
            <person name="Stajich J.E."/>
        </authorList>
    </citation>
    <scope>NUCLEOTIDE SEQUENCE [LARGE SCALE GENOMIC DNA]</scope>
    <source>
        <strain evidence="2 3">LSU 92-RS-03</strain>
    </source>
</reference>
<evidence type="ECO:0000313" key="2">
    <source>
        <dbReference type="EMBL" id="RCI05889.1"/>
    </source>
</evidence>
<dbReference type="Gene3D" id="2.80.10.50">
    <property type="match status" value="1"/>
</dbReference>
<gene>
    <name evidence="2" type="ORF">CU098_013581</name>
</gene>
<dbReference type="AlphaFoldDB" id="A0A367KUL9"/>
<name>A0A367KUL9_RHIST</name>
<evidence type="ECO:0000313" key="3">
    <source>
        <dbReference type="Proteomes" id="UP000253551"/>
    </source>
</evidence>
<dbReference type="InterPro" id="IPR035992">
    <property type="entry name" value="Ricin_B-like_lectins"/>
</dbReference>
<sequence>MSIPQSAFFIESKLNGRVLDVAGGSNDNSAKIVTWSKKNSDNENQLWVYRDGYFANVKSGKVLDIKGNKVENDAHIIQYEAEQVSDDHKNQTWTIDNNGFIHTFANTDFVLDVKGGEDKDGAPVILYEKKQGSVASNQQWKLVSA</sequence>
<dbReference type="Proteomes" id="UP000253551">
    <property type="component" value="Unassembled WGS sequence"/>
</dbReference>
<accession>A0A367KUL9</accession>
<dbReference type="OrthoDB" id="9895617at2759"/>